<accession>A0ABT0W6Z7</accession>
<evidence type="ECO:0000313" key="3">
    <source>
        <dbReference type="Proteomes" id="UP001523262"/>
    </source>
</evidence>
<reference evidence="2 3" key="1">
    <citation type="submission" date="2022-06" db="EMBL/GenBank/DDBJ databases">
        <authorList>
            <person name="Jeon C.O."/>
        </authorList>
    </citation>
    <scope>NUCLEOTIDE SEQUENCE [LARGE SCALE GENOMIC DNA]</scope>
    <source>
        <strain evidence="2 3">KCTC 13943</strain>
    </source>
</reference>
<proteinExistence type="predicted"/>
<dbReference type="Proteomes" id="UP001523262">
    <property type="component" value="Unassembled WGS sequence"/>
</dbReference>
<dbReference type="InterPro" id="IPR054467">
    <property type="entry name" value="YkoP-like_dom"/>
</dbReference>
<gene>
    <name evidence="2" type="ORF">NDK43_06440</name>
</gene>
<keyword evidence="3" id="KW-1185">Reference proteome</keyword>
<name>A0ABT0W6Z7_9BACI</name>
<sequence length="190" mass="22736">MRLRLTILWLWKLIDPIFYLFSRLHYIREENREKSVFRVRVTKYKGQNLILSDGTRICKNDLLLKIHLHNVRLLNEYVKIKNDLNRARLIYKLVLTSMPSLAYYLKVHPEECHIKGIIGITTINKGVKPLGFECFAPTNLFYKKVKKIGQLPIFLLSSSSLRDFKKNRLNYLFMSKEKLYDRYFQKYASK</sequence>
<protein>
    <recommendedName>
        <fullName evidence="1">YkoP-like domain-containing protein</fullName>
    </recommendedName>
</protein>
<dbReference type="Pfam" id="PF22790">
    <property type="entry name" value="YkoP"/>
    <property type="match status" value="1"/>
</dbReference>
<feature type="domain" description="YkoP-like" evidence="1">
    <location>
        <begin position="6"/>
        <end position="183"/>
    </location>
</feature>
<dbReference type="EMBL" id="JAMQCR010000001">
    <property type="protein sequence ID" value="MCM2532097.1"/>
    <property type="molecule type" value="Genomic_DNA"/>
</dbReference>
<evidence type="ECO:0000259" key="1">
    <source>
        <dbReference type="Pfam" id="PF22790"/>
    </source>
</evidence>
<organism evidence="2 3">
    <name type="scientific">Neobacillus pocheonensis</name>
    <dbReference type="NCBI Taxonomy" id="363869"/>
    <lineage>
        <taxon>Bacteria</taxon>
        <taxon>Bacillati</taxon>
        <taxon>Bacillota</taxon>
        <taxon>Bacilli</taxon>
        <taxon>Bacillales</taxon>
        <taxon>Bacillaceae</taxon>
        <taxon>Neobacillus</taxon>
    </lineage>
</organism>
<comment type="caution">
    <text evidence="2">The sequence shown here is derived from an EMBL/GenBank/DDBJ whole genome shotgun (WGS) entry which is preliminary data.</text>
</comment>
<evidence type="ECO:0000313" key="2">
    <source>
        <dbReference type="EMBL" id="MCM2532097.1"/>
    </source>
</evidence>